<comment type="function">
    <text evidence="7">CIPK serine-threonine protein kinases interact with CBL proteins. Binding of a CBL protein to the regulatory NAF domain of CIPK protein lead to the activation of the kinase in a calcium-dependent manner.</text>
</comment>
<dbReference type="GO" id="GO:0005524">
    <property type="term" value="F:ATP binding"/>
    <property type="evidence" value="ECO:0007669"/>
    <property type="project" value="UniProtKB-UniRule"/>
</dbReference>
<dbReference type="AlphaFoldDB" id="A0ABD1G1T3"/>
<dbReference type="PROSITE" id="PS50030">
    <property type="entry name" value="UBA"/>
    <property type="match status" value="1"/>
</dbReference>
<feature type="domain" description="UBA" evidence="11">
    <location>
        <begin position="275"/>
        <end position="315"/>
    </location>
</feature>
<dbReference type="PROSITE" id="PS00107">
    <property type="entry name" value="PROTEIN_KINASE_ATP"/>
    <property type="match status" value="1"/>
</dbReference>
<evidence type="ECO:0000256" key="8">
    <source>
        <dbReference type="PROSITE-ProRule" id="PRU10141"/>
    </source>
</evidence>
<evidence type="ECO:0000313" key="13">
    <source>
        <dbReference type="Proteomes" id="UP001567538"/>
    </source>
</evidence>
<keyword evidence="6 8" id="KW-0067">ATP-binding</keyword>
<organism evidence="12 13">
    <name type="scientific">Salvia divinorum</name>
    <name type="common">Maria pastora</name>
    <name type="synonym">Diviner's sage</name>
    <dbReference type="NCBI Taxonomy" id="28513"/>
    <lineage>
        <taxon>Eukaryota</taxon>
        <taxon>Viridiplantae</taxon>
        <taxon>Streptophyta</taxon>
        <taxon>Embryophyta</taxon>
        <taxon>Tracheophyta</taxon>
        <taxon>Spermatophyta</taxon>
        <taxon>Magnoliopsida</taxon>
        <taxon>eudicotyledons</taxon>
        <taxon>Gunneridae</taxon>
        <taxon>Pentapetalae</taxon>
        <taxon>asterids</taxon>
        <taxon>lamiids</taxon>
        <taxon>Lamiales</taxon>
        <taxon>Lamiaceae</taxon>
        <taxon>Nepetoideae</taxon>
        <taxon>Mentheae</taxon>
        <taxon>Salviinae</taxon>
        <taxon>Salvia</taxon>
        <taxon>Salvia subgen. Calosphace</taxon>
    </lineage>
</organism>
<dbReference type="SUPFAM" id="SSF56112">
    <property type="entry name" value="Protein kinase-like (PK-like)"/>
    <property type="match status" value="1"/>
</dbReference>
<dbReference type="EC" id="2.7.11.11" evidence="12"/>
<dbReference type="Proteomes" id="UP001567538">
    <property type="component" value="Unassembled WGS sequence"/>
</dbReference>
<dbReference type="PROSITE" id="PS00108">
    <property type="entry name" value="PROTEIN_KINASE_ST"/>
    <property type="match status" value="1"/>
</dbReference>
<keyword evidence="3 12" id="KW-0808">Transferase</keyword>
<feature type="binding site" evidence="8">
    <location>
        <position position="40"/>
    </location>
    <ligand>
        <name>ATP</name>
        <dbReference type="ChEBI" id="CHEBI:30616"/>
    </ligand>
</feature>
<dbReference type="InterPro" id="IPR008271">
    <property type="entry name" value="Ser/Thr_kinase_AS"/>
</dbReference>
<sequence length="327" mass="37199">MEAANPLWRNYRVGRELGSGSFASVRIAQHVRTGHNVAVKIINRHHTDEIVRREIDLFRLCAHPHVVRMYEVIGTPTDTNVIMEHMQKGELFDYIIGKGRLPEEEARRFFQQIIAGVDHCHRNNVVHRDLKPENLLLDGKGNVKIADFGLSETMEDGRRLRGFCGSMNYMAPEIFTGKGYGHEVDIWSCGAILYALLCGRFAFDGRSNSALLNKIKTATYTLPDDLSDNARDLIQKILVVDPARRITIHDIRLHRWFKQNLPIHLAFILPQHLNMLDNDIIEEVVTKGFERDDLIHSLQSSLQNDATVAYYLLLHNRPSNAAASSSS</sequence>
<comment type="similarity">
    <text evidence="1">Belongs to the protein kinase superfamily. CAMK Ser/Thr protein kinase family. SNF1 subfamily.</text>
</comment>
<name>A0ABD1G1T3_SALDI</name>
<protein>
    <submittedName>
        <fullName evidence="12">cAMP-dependent protein kinase</fullName>
        <ecNumber evidence="12">2.7.11.11</ecNumber>
    </submittedName>
</protein>
<dbReference type="InterPro" id="IPR011009">
    <property type="entry name" value="Kinase-like_dom_sf"/>
</dbReference>
<keyword evidence="2 9" id="KW-0723">Serine/threonine-protein kinase</keyword>
<keyword evidence="13" id="KW-1185">Reference proteome</keyword>
<keyword evidence="4 8" id="KW-0547">Nucleotide-binding</keyword>
<dbReference type="EMBL" id="JBEAFC010000010">
    <property type="protein sequence ID" value="KAL1538057.1"/>
    <property type="molecule type" value="Genomic_DNA"/>
</dbReference>
<feature type="domain" description="Protein kinase" evidence="10">
    <location>
        <begin position="11"/>
        <end position="257"/>
    </location>
</feature>
<accession>A0ABD1G1T3</accession>
<reference evidence="12 13" key="1">
    <citation type="submission" date="2024-06" db="EMBL/GenBank/DDBJ databases">
        <title>A chromosome level genome sequence of Diviner's sage (Salvia divinorum).</title>
        <authorList>
            <person name="Ford S.A."/>
            <person name="Ro D.-K."/>
            <person name="Ness R.W."/>
            <person name="Phillips M.A."/>
        </authorList>
    </citation>
    <scope>NUCLEOTIDE SEQUENCE [LARGE SCALE GENOMIC DNA]</scope>
    <source>
        <strain evidence="12">SAF-2024a</strain>
        <tissue evidence="12">Leaf</tissue>
    </source>
</reference>
<dbReference type="InterPro" id="IPR017441">
    <property type="entry name" value="Protein_kinase_ATP_BS"/>
</dbReference>
<evidence type="ECO:0000256" key="3">
    <source>
        <dbReference type="ARBA" id="ARBA00022679"/>
    </source>
</evidence>
<evidence type="ECO:0000256" key="7">
    <source>
        <dbReference type="ARBA" id="ARBA00058225"/>
    </source>
</evidence>
<evidence type="ECO:0000259" key="10">
    <source>
        <dbReference type="PROSITE" id="PS50011"/>
    </source>
</evidence>
<dbReference type="InterPro" id="IPR000719">
    <property type="entry name" value="Prot_kinase_dom"/>
</dbReference>
<dbReference type="PROSITE" id="PS50011">
    <property type="entry name" value="PROTEIN_KINASE_DOM"/>
    <property type="match status" value="1"/>
</dbReference>
<evidence type="ECO:0000259" key="11">
    <source>
        <dbReference type="PROSITE" id="PS50030"/>
    </source>
</evidence>
<evidence type="ECO:0000256" key="2">
    <source>
        <dbReference type="ARBA" id="ARBA00022527"/>
    </source>
</evidence>
<proteinExistence type="inferred from homology"/>
<evidence type="ECO:0000256" key="4">
    <source>
        <dbReference type="ARBA" id="ARBA00022741"/>
    </source>
</evidence>
<dbReference type="FunFam" id="1.10.510.10:FF:000571">
    <property type="entry name" value="Maternal embryonic leucine zipper kinase"/>
    <property type="match status" value="1"/>
</dbReference>
<dbReference type="Pfam" id="PF00069">
    <property type="entry name" value="Pkinase"/>
    <property type="match status" value="1"/>
</dbReference>
<dbReference type="InterPro" id="IPR015940">
    <property type="entry name" value="UBA"/>
</dbReference>
<gene>
    <name evidence="12" type="ORF">AAHA92_26842</name>
</gene>
<dbReference type="CDD" id="cd14335">
    <property type="entry name" value="UBA_SnRK1_plant"/>
    <property type="match status" value="1"/>
</dbReference>
<evidence type="ECO:0000256" key="1">
    <source>
        <dbReference type="ARBA" id="ARBA00006234"/>
    </source>
</evidence>
<keyword evidence="5 12" id="KW-0418">Kinase</keyword>
<comment type="caution">
    <text evidence="12">The sequence shown here is derived from an EMBL/GenBank/DDBJ whole genome shotgun (WGS) entry which is preliminary data.</text>
</comment>
<dbReference type="Gene3D" id="1.10.510.10">
    <property type="entry name" value="Transferase(Phosphotransferase) domain 1"/>
    <property type="match status" value="1"/>
</dbReference>
<dbReference type="GO" id="GO:0004691">
    <property type="term" value="F:cAMP-dependent protein kinase activity"/>
    <property type="evidence" value="ECO:0007669"/>
    <property type="project" value="UniProtKB-EC"/>
</dbReference>
<dbReference type="PANTHER" id="PTHR24346:SF82">
    <property type="entry name" value="KP78A-RELATED"/>
    <property type="match status" value="1"/>
</dbReference>
<dbReference type="PANTHER" id="PTHR24346">
    <property type="entry name" value="MAP/MICROTUBULE AFFINITY-REGULATING KINASE"/>
    <property type="match status" value="1"/>
</dbReference>
<evidence type="ECO:0000256" key="6">
    <source>
        <dbReference type="ARBA" id="ARBA00022840"/>
    </source>
</evidence>
<evidence type="ECO:0000313" key="12">
    <source>
        <dbReference type="EMBL" id="KAL1538057.1"/>
    </source>
</evidence>
<dbReference type="SMART" id="SM00220">
    <property type="entry name" value="S_TKc"/>
    <property type="match status" value="1"/>
</dbReference>
<evidence type="ECO:0000256" key="5">
    <source>
        <dbReference type="ARBA" id="ARBA00022777"/>
    </source>
</evidence>
<evidence type="ECO:0000256" key="9">
    <source>
        <dbReference type="RuleBase" id="RU000304"/>
    </source>
</evidence>